<dbReference type="Pfam" id="PF06325">
    <property type="entry name" value="PrmA"/>
    <property type="match status" value="1"/>
</dbReference>
<feature type="binding site" evidence="3">
    <location>
        <position position="295"/>
    </location>
    <ligand>
        <name>Zn(2+)</name>
        <dbReference type="ChEBI" id="CHEBI:29105"/>
    </ligand>
</feature>
<dbReference type="Pfam" id="PF02574">
    <property type="entry name" value="S-methyl_trans"/>
    <property type="match status" value="1"/>
</dbReference>
<gene>
    <name evidence="5" type="primary">yfiC_2</name>
    <name evidence="5" type="ORF">DSM104329_05462</name>
</gene>
<dbReference type="InterPro" id="IPR036589">
    <property type="entry name" value="HCY_dom_sf"/>
</dbReference>
<organism evidence="5 6">
    <name type="scientific">Capillimicrobium parvum</name>
    <dbReference type="NCBI Taxonomy" id="2884022"/>
    <lineage>
        <taxon>Bacteria</taxon>
        <taxon>Bacillati</taxon>
        <taxon>Actinomycetota</taxon>
        <taxon>Thermoleophilia</taxon>
        <taxon>Solirubrobacterales</taxon>
        <taxon>Capillimicrobiaceae</taxon>
        <taxon>Capillimicrobium</taxon>
    </lineage>
</organism>
<dbReference type="EMBL" id="CP087164">
    <property type="protein sequence ID" value="UGS39030.1"/>
    <property type="molecule type" value="Genomic_DNA"/>
</dbReference>
<evidence type="ECO:0000313" key="6">
    <source>
        <dbReference type="Proteomes" id="UP001162834"/>
    </source>
</evidence>
<keyword evidence="3" id="KW-0862">Zinc</keyword>
<evidence type="ECO:0000313" key="5">
    <source>
        <dbReference type="EMBL" id="UGS39030.1"/>
    </source>
</evidence>
<dbReference type="PROSITE" id="PS50970">
    <property type="entry name" value="HCY"/>
    <property type="match status" value="1"/>
</dbReference>
<dbReference type="Gene3D" id="3.40.50.150">
    <property type="entry name" value="Vaccinia Virus protein VP39"/>
    <property type="match status" value="1"/>
</dbReference>
<dbReference type="InterPro" id="IPR029063">
    <property type="entry name" value="SAM-dependent_MTases_sf"/>
</dbReference>
<dbReference type="GO" id="GO:0032259">
    <property type="term" value="P:methylation"/>
    <property type="evidence" value="ECO:0007669"/>
    <property type="project" value="UniProtKB-KW"/>
</dbReference>
<evidence type="ECO:0000256" key="1">
    <source>
        <dbReference type="ARBA" id="ARBA00022603"/>
    </source>
</evidence>
<dbReference type="Proteomes" id="UP001162834">
    <property type="component" value="Chromosome"/>
</dbReference>
<dbReference type="PANTHER" id="PTHR11103:SF18">
    <property type="entry name" value="SLR1189 PROTEIN"/>
    <property type="match status" value="1"/>
</dbReference>
<dbReference type="PANTHER" id="PTHR11103">
    <property type="entry name" value="SLR1189 PROTEIN"/>
    <property type="match status" value="1"/>
</dbReference>
<dbReference type="RefSeq" id="WP_259313040.1">
    <property type="nucleotide sequence ID" value="NZ_CP087164.1"/>
</dbReference>
<dbReference type="InterPro" id="IPR003726">
    <property type="entry name" value="HCY_dom"/>
</dbReference>
<comment type="cofactor">
    <cofactor evidence="3">
        <name>Zn(2+)</name>
        <dbReference type="ChEBI" id="CHEBI:29105"/>
    </cofactor>
</comment>
<keyword evidence="6" id="KW-1185">Reference proteome</keyword>
<name>A0A9E7C300_9ACTN</name>
<dbReference type="GO" id="GO:0008168">
    <property type="term" value="F:methyltransferase activity"/>
    <property type="evidence" value="ECO:0007669"/>
    <property type="project" value="UniProtKB-UniRule"/>
</dbReference>
<dbReference type="EC" id="2.1.1.223" evidence="5"/>
<evidence type="ECO:0000256" key="3">
    <source>
        <dbReference type="PROSITE-ProRule" id="PRU00333"/>
    </source>
</evidence>
<dbReference type="CDD" id="cd02440">
    <property type="entry name" value="AdoMet_MTases"/>
    <property type="match status" value="1"/>
</dbReference>
<keyword evidence="2 3" id="KW-0808">Transferase</keyword>
<sequence>MGSSASQAEVGRQPAYERVRELLRAERCVVLDGGVGTELPGMRESDDRLWGVRAVVDDPDAVRDVHRRYVQAGCDVISTDTWGLPSALMSNGPRLWETSREVHWMDVARRGVTLAREAVGDGAAAVAFSLNGDVDANEGQETIRLLSRVFADEPPDMLLVETLSLVRPSLYDTIERLLDTGLPVWLSFRRCRHGLCGVYGEHWGGPEGDAFGRAARRFEEMGIGALLANCIPPDHVDGMISFLRDFTDMPLGVYPNLGYLTSAGWQFEEGIGGDEYARMALRWREEGADIIGGCCGVTPGHIAAARERLDGTRPGRRRAAGATADVAVPVTPEPSQWRDRRERLLYPLEFPDLVCAPGVFAPGGASFLAWRYLYAEGIGAHQRCLDVGAGTGILGVQLALNGAAHVHAIDVDERAVANTHENAFRNGVSDRMSIARVDLYPWVPEERYEVIVASLYQVPVDPFQRVSTHRPLDYWGRNAFDQVIAKLPQALAPEGVAYVVQLSILSQHRTEELLSAAGFTATVVDYDLFHFSSAFEPSVAQIERVEELSDAYHLRLSEHDVVVAYLLEVRRSGDQPGNGTAPWAKRR</sequence>
<accession>A0A9E7C300</accession>
<dbReference type="KEGG" id="sbae:DSM104329_05462"/>
<dbReference type="Gene3D" id="3.20.20.330">
    <property type="entry name" value="Homocysteine-binding-like domain"/>
    <property type="match status" value="1"/>
</dbReference>
<reference evidence="5" key="1">
    <citation type="journal article" date="2022" name="Int. J. Syst. Evol. Microbiol.">
        <title>Pseudomonas aegrilactucae sp. nov. and Pseudomonas morbosilactucae sp. nov., pathogens causing bacterial rot of lettuce in Japan.</title>
        <authorList>
            <person name="Sawada H."/>
            <person name="Fujikawa T."/>
            <person name="Satou M."/>
        </authorList>
    </citation>
    <scope>NUCLEOTIDE SEQUENCE</scope>
    <source>
        <strain evidence="5">0166_1</strain>
    </source>
</reference>
<protein>
    <submittedName>
        <fullName evidence="5">tRNA1(Val) (Adenine(37)-N6)-methyltransferase</fullName>
        <ecNumber evidence="5">2.1.1.223</ecNumber>
    </submittedName>
</protein>
<evidence type="ECO:0000259" key="4">
    <source>
        <dbReference type="PROSITE" id="PS50970"/>
    </source>
</evidence>
<dbReference type="GO" id="GO:0046872">
    <property type="term" value="F:metal ion binding"/>
    <property type="evidence" value="ECO:0007669"/>
    <property type="project" value="UniProtKB-KW"/>
</dbReference>
<keyword evidence="1 3" id="KW-0489">Methyltransferase</keyword>
<proteinExistence type="predicted"/>
<feature type="binding site" evidence="3">
    <location>
        <position position="230"/>
    </location>
    <ligand>
        <name>Zn(2+)</name>
        <dbReference type="ChEBI" id="CHEBI:29105"/>
    </ligand>
</feature>
<keyword evidence="3" id="KW-0479">Metal-binding</keyword>
<dbReference type="SUPFAM" id="SSF82282">
    <property type="entry name" value="Homocysteine S-methyltransferase"/>
    <property type="match status" value="1"/>
</dbReference>
<dbReference type="SUPFAM" id="SSF53335">
    <property type="entry name" value="S-adenosyl-L-methionine-dependent methyltransferases"/>
    <property type="match status" value="1"/>
</dbReference>
<dbReference type="AlphaFoldDB" id="A0A9E7C300"/>
<feature type="domain" description="Hcy-binding" evidence="4">
    <location>
        <begin position="17"/>
        <end position="309"/>
    </location>
</feature>
<evidence type="ECO:0000256" key="2">
    <source>
        <dbReference type="ARBA" id="ARBA00022679"/>
    </source>
</evidence>
<feature type="binding site" evidence="3">
    <location>
        <position position="294"/>
    </location>
    <ligand>
        <name>Zn(2+)</name>
        <dbReference type="ChEBI" id="CHEBI:29105"/>
    </ligand>
</feature>